<dbReference type="Proteomes" id="UP001163064">
    <property type="component" value="Unassembled WGS sequence"/>
</dbReference>
<gene>
    <name evidence="3" type="ORF">OFY01_18860</name>
</gene>
<evidence type="ECO:0000313" key="3">
    <source>
        <dbReference type="EMBL" id="MCX3061784.1"/>
    </source>
</evidence>
<keyword evidence="4" id="KW-1185">Reference proteome</keyword>
<feature type="domain" description="Putative T7SS secretion signal" evidence="2">
    <location>
        <begin position="4"/>
        <end position="115"/>
    </location>
</feature>
<evidence type="ECO:0000259" key="2">
    <source>
        <dbReference type="Pfam" id="PF21725"/>
    </source>
</evidence>
<name>A0ABT3TXN8_9ACTN</name>
<proteinExistence type="predicted"/>
<reference evidence="3" key="1">
    <citation type="submission" date="2022-10" db="EMBL/GenBank/DDBJ databases">
        <title>Streptomyces beihaiensis sp. nov., a chitin degrading actinobacterium, isolated from shrimp pond soil.</title>
        <authorList>
            <person name="Xie J."/>
            <person name="Shen N."/>
        </authorList>
    </citation>
    <scope>NUCLEOTIDE SEQUENCE</scope>
    <source>
        <strain evidence="3">GXMU-J5</strain>
    </source>
</reference>
<accession>A0ABT3TXN8</accession>
<evidence type="ECO:0000256" key="1">
    <source>
        <dbReference type="SAM" id="MobiDB-lite"/>
    </source>
</evidence>
<evidence type="ECO:0000313" key="4">
    <source>
        <dbReference type="Proteomes" id="UP001163064"/>
    </source>
</evidence>
<sequence length="434" mass="44377">MASELGSTNDPKELIPGDAGKLGQLETELTKWAKTFDGVGNGLRDLRINGWHGKAHDAFWPTLGKEKKNWYFASDAMTDAAKAVKSYVGTLTWAQGQAGTAIDKWNSGDHAAAEHLLKTARSQLKTEAGTLAKKLADLSGSASDSPDWLVAVRSGVNAQKWASDHNVAKSAISPEAWKKEEKKWVTDENSHWRRREKEFGKDDEGNWYYRNKAAADDGDDSTTPTPGRKADVSVKIAEWSGSASVWTGGVSGETNLGGVDLKGQAGVSVLGVDGSVGASIANGKAQVGASGTAYLAQATASGSANYGIVGVNAEGKAFAGADGSVKASVGKDGVHAGAEAFAGAKATGSASADVGGVGAGVNGEAWAGVGAEANVDLGMKDGKFTIGGDVGLGLGLGAKVGVDITIDPGKVVHSVGDAADAVGDAWDDTVGSWF</sequence>
<feature type="region of interest" description="Disordered" evidence="1">
    <location>
        <begin position="1"/>
        <end position="20"/>
    </location>
</feature>
<dbReference type="EMBL" id="JAPHNL010000240">
    <property type="protein sequence ID" value="MCX3061784.1"/>
    <property type="molecule type" value="Genomic_DNA"/>
</dbReference>
<protein>
    <recommendedName>
        <fullName evidence="2">Putative T7SS secretion signal domain-containing protein</fullName>
    </recommendedName>
</protein>
<organism evidence="3 4">
    <name type="scientific">Streptomyces beihaiensis</name>
    <dbReference type="NCBI Taxonomy" id="2984495"/>
    <lineage>
        <taxon>Bacteria</taxon>
        <taxon>Bacillati</taxon>
        <taxon>Actinomycetota</taxon>
        <taxon>Actinomycetes</taxon>
        <taxon>Kitasatosporales</taxon>
        <taxon>Streptomycetaceae</taxon>
        <taxon>Streptomyces</taxon>
    </lineage>
</organism>
<comment type="caution">
    <text evidence="3">The sequence shown here is derived from an EMBL/GenBank/DDBJ whole genome shotgun (WGS) entry which is preliminary data.</text>
</comment>
<dbReference type="Pfam" id="PF21725">
    <property type="entry name" value="T7SS_signal"/>
    <property type="match status" value="1"/>
</dbReference>
<dbReference type="InterPro" id="IPR049082">
    <property type="entry name" value="T7SS_signal"/>
</dbReference>